<reference evidence="4" key="1">
    <citation type="journal article" date="2019" name="Int. J. Syst. Evol. Microbiol.">
        <title>The Global Catalogue of Microorganisms (GCM) 10K type strain sequencing project: providing services to taxonomists for standard genome sequencing and annotation.</title>
        <authorList>
            <consortium name="The Broad Institute Genomics Platform"/>
            <consortium name="The Broad Institute Genome Sequencing Center for Infectious Disease"/>
            <person name="Wu L."/>
            <person name="Ma J."/>
        </authorList>
    </citation>
    <scope>NUCLEOTIDE SEQUENCE [LARGE SCALE GENOMIC DNA]</scope>
    <source>
        <strain evidence="4">KCTC 52231</strain>
    </source>
</reference>
<dbReference type="PANTHER" id="PTHR39176:SF1">
    <property type="entry name" value="PERIPLASMIC PROTEIN"/>
    <property type="match status" value="1"/>
</dbReference>
<comment type="caution">
    <text evidence="3">The sequence shown here is derived from an EMBL/GenBank/DDBJ whole genome shotgun (WGS) entry which is preliminary data.</text>
</comment>
<dbReference type="PANTHER" id="PTHR39176">
    <property type="entry name" value="PERIPLASMIC PROTEIN-RELATED"/>
    <property type="match status" value="1"/>
</dbReference>
<dbReference type="Gene3D" id="1.20.1270.180">
    <property type="match status" value="1"/>
</dbReference>
<organism evidence="3 4">
    <name type="scientific">Ciceribacter thiooxidans</name>
    <dbReference type="NCBI Taxonomy" id="1969821"/>
    <lineage>
        <taxon>Bacteria</taxon>
        <taxon>Pseudomonadati</taxon>
        <taxon>Pseudomonadota</taxon>
        <taxon>Alphaproteobacteria</taxon>
        <taxon>Hyphomicrobiales</taxon>
        <taxon>Rhizobiaceae</taxon>
        <taxon>Ciceribacter</taxon>
    </lineage>
</organism>
<keyword evidence="1" id="KW-0732">Signal</keyword>
<dbReference type="InterPro" id="IPR009739">
    <property type="entry name" value="LprI-like_N"/>
</dbReference>
<dbReference type="RefSeq" id="WP_182306591.1">
    <property type="nucleotide sequence ID" value="NZ_CP059896.1"/>
</dbReference>
<evidence type="ECO:0000259" key="2">
    <source>
        <dbReference type="Pfam" id="PF07007"/>
    </source>
</evidence>
<evidence type="ECO:0000313" key="4">
    <source>
        <dbReference type="Proteomes" id="UP001595647"/>
    </source>
</evidence>
<gene>
    <name evidence="3" type="ORF">ACFOHV_15980</name>
</gene>
<evidence type="ECO:0000313" key="3">
    <source>
        <dbReference type="EMBL" id="MFC3164778.1"/>
    </source>
</evidence>
<evidence type="ECO:0000256" key="1">
    <source>
        <dbReference type="SAM" id="SignalP"/>
    </source>
</evidence>
<accession>A0ABV7I4R5</accession>
<protein>
    <submittedName>
        <fullName evidence="3">Lysozyme inhibitor LprI family protein</fullName>
    </submittedName>
</protein>
<proteinExistence type="predicted"/>
<feature type="chain" id="PRO_5045258614" evidence="1">
    <location>
        <begin position="23"/>
        <end position="143"/>
    </location>
</feature>
<feature type="domain" description="Lysozyme inhibitor LprI-like N-terminal" evidence="2">
    <location>
        <begin position="35"/>
        <end position="135"/>
    </location>
</feature>
<dbReference type="Pfam" id="PF07007">
    <property type="entry name" value="LprI"/>
    <property type="match status" value="1"/>
</dbReference>
<dbReference type="Proteomes" id="UP001595647">
    <property type="component" value="Unassembled WGS sequence"/>
</dbReference>
<name>A0ABV7I4R5_9HYPH</name>
<keyword evidence="4" id="KW-1185">Reference proteome</keyword>
<dbReference type="EMBL" id="JBHRTG010000019">
    <property type="protein sequence ID" value="MFC3164778.1"/>
    <property type="molecule type" value="Genomic_DNA"/>
</dbReference>
<sequence length="143" mass="15744">MNFLRFCRHGLAAALLSSLAFAAPVAAEDEPEVDCENAMTQFDMNVCSQRDYEKADEALNAQWAKTKKVMAAWDAELDSGNKGAVESLVSAQRAWIQYRDNHCDAVGYSVWGGSMYPTIVASCLEDLTAKRTKELEELANGVE</sequence>
<feature type="signal peptide" evidence="1">
    <location>
        <begin position="1"/>
        <end position="22"/>
    </location>
</feature>